<dbReference type="AlphaFoldDB" id="A0A3M7TLT7"/>
<comment type="caution">
    <text evidence="11">The sequence shown here is derived from an EMBL/GenBank/DDBJ whole genome shotgun (WGS) entry which is preliminary data.</text>
</comment>
<evidence type="ECO:0000256" key="7">
    <source>
        <dbReference type="ARBA" id="ARBA00022989"/>
    </source>
</evidence>
<dbReference type="Pfam" id="PF00528">
    <property type="entry name" value="BPD_transp_1"/>
    <property type="match status" value="1"/>
</dbReference>
<dbReference type="GO" id="GO:0006865">
    <property type="term" value="P:amino acid transport"/>
    <property type="evidence" value="ECO:0007669"/>
    <property type="project" value="UniProtKB-KW"/>
</dbReference>
<feature type="transmembrane region" description="Helical" evidence="9">
    <location>
        <begin position="164"/>
        <end position="186"/>
    </location>
</feature>
<dbReference type="EMBL" id="RHIB01000003">
    <property type="protein sequence ID" value="RNA66593.1"/>
    <property type="molecule type" value="Genomic_DNA"/>
</dbReference>
<dbReference type="InterPro" id="IPR035906">
    <property type="entry name" value="MetI-like_sf"/>
</dbReference>
<evidence type="ECO:0000256" key="3">
    <source>
        <dbReference type="ARBA" id="ARBA00022448"/>
    </source>
</evidence>
<feature type="domain" description="ABC transmembrane type-1" evidence="10">
    <location>
        <begin position="30"/>
        <end position="219"/>
    </location>
</feature>
<dbReference type="PANTHER" id="PTHR30614">
    <property type="entry name" value="MEMBRANE COMPONENT OF AMINO ACID ABC TRANSPORTER"/>
    <property type="match status" value="1"/>
</dbReference>
<feature type="transmembrane region" description="Helical" evidence="9">
    <location>
        <begin position="66"/>
        <end position="89"/>
    </location>
</feature>
<keyword evidence="4" id="KW-1003">Cell membrane</keyword>
<feature type="transmembrane region" description="Helical" evidence="9">
    <location>
        <begin position="95"/>
        <end position="114"/>
    </location>
</feature>
<dbReference type="PANTHER" id="PTHR30614:SF0">
    <property type="entry name" value="L-CYSTINE TRANSPORT SYSTEM PERMEASE PROTEIN TCYL"/>
    <property type="match status" value="1"/>
</dbReference>
<dbReference type="CDD" id="cd06261">
    <property type="entry name" value="TM_PBP2"/>
    <property type="match status" value="1"/>
</dbReference>
<dbReference type="GO" id="GO:0022857">
    <property type="term" value="F:transmembrane transporter activity"/>
    <property type="evidence" value="ECO:0007669"/>
    <property type="project" value="InterPro"/>
</dbReference>
<dbReference type="InterPro" id="IPR043429">
    <property type="entry name" value="ArtM/GltK/GlnP/TcyL/YhdX-like"/>
</dbReference>
<dbReference type="RefSeq" id="WP_122900192.1">
    <property type="nucleotide sequence ID" value="NZ_RHIB01000003.1"/>
</dbReference>
<dbReference type="GO" id="GO:0043190">
    <property type="term" value="C:ATP-binding cassette (ABC) transporter complex"/>
    <property type="evidence" value="ECO:0007669"/>
    <property type="project" value="InterPro"/>
</dbReference>
<dbReference type="PROSITE" id="PS50928">
    <property type="entry name" value="ABC_TM1"/>
    <property type="match status" value="1"/>
</dbReference>
<dbReference type="InterPro" id="IPR000515">
    <property type="entry name" value="MetI-like"/>
</dbReference>
<evidence type="ECO:0000256" key="8">
    <source>
        <dbReference type="ARBA" id="ARBA00023136"/>
    </source>
</evidence>
<evidence type="ECO:0000256" key="6">
    <source>
        <dbReference type="ARBA" id="ARBA00022970"/>
    </source>
</evidence>
<proteinExistence type="inferred from homology"/>
<feature type="transmembrane region" description="Helical" evidence="9">
    <location>
        <begin position="30"/>
        <end position="54"/>
    </location>
</feature>
<name>A0A3M7TLT7_9BACI</name>
<comment type="similarity">
    <text evidence="2 9">Belongs to the binding-protein-dependent transport system permease family.</text>
</comment>
<evidence type="ECO:0000256" key="9">
    <source>
        <dbReference type="RuleBase" id="RU363032"/>
    </source>
</evidence>
<reference evidence="11 12" key="1">
    <citation type="submission" date="2018-10" db="EMBL/GenBank/DDBJ databases">
        <title>Bacillus Keqinensis sp. nov., a moderately halophilic bacterium isolated from a saline-alkaline lake.</title>
        <authorList>
            <person name="Wang H."/>
        </authorList>
    </citation>
    <scope>NUCLEOTIDE SEQUENCE [LARGE SCALE GENOMIC DNA]</scope>
    <source>
        <strain evidence="11 12">KQ-3</strain>
    </source>
</reference>
<organism evidence="11 12">
    <name type="scientific">Alteribacter keqinensis</name>
    <dbReference type="NCBI Taxonomy" id="2483800"/>
    <lineage>
        <taxon>Bacteria</taxon>
        <taxon>Bacillati</taxon>
        <taxon>Bacillota</taxon>
        <taxon>Bacilli</taxon>
        <taxon>Bacillales</taxon>
        <taxon>Bacillaceae</taxon>
        <taxon>Alteribacter</taxon>
    </lineage>
</organism>
<dbReference type="FunFam" id="1.10.3720.10:FF:000009">
    <property type="entry name" value="Amino acid ABC transporter permease"/>
    <property type="match status" value="1"/>
</dbReference>
<evidence type="ECO:0000313" key="11">
    <source>
        <dbReference type="EMBL" id="RNA66593.1"/>
    </source>
</evidence>
<evidence type="ECO:0000256" key="2">
    <source>
        <dbReference type="ARBA" id="ARBA00009306"/>
    </source>
</evidence>
<accession>A0A3M7TLT7</accession>
<dbReference type="InterPro" id="IPR010065">
    <property type="entry name" value="AA_ABC_transptr_permease_3TM"/>
</dbReference>
<evidence type="ECO:0000256" key="1">
    <source>
        <dbReference type="ARBA" id="ARBA00004651"/>
    </source>
</evidence>
<keyword evidence="7 9" id="KW-1133">Transmembrane helix</keyword>
<keyword evidence="3 9" id="KW-0813">Transport</keyword>
<keyword evidence="12" id="KW-1185">Reference proteome</keyword>
<keyword evidence="8 9" id="KW-0472">Membrane</keyword>
<protein>
    <submittedName>
        <fullName evidence="11">Amino acid ABC transporter permease</fullName>
    </submittedName>
</protein>
<dbReference type="OrthoDB" id="9805999at2"/>
<dbReference type="Gene3D" id="1.10.3720.10">
    <property type="entry name" value="MetI-like"/>
    <property type="match status" value="1"/>
</dbReference>
<evidence type="ECO:0000313" key="12">
    <source>
        <dbReference type="Proteomes" id="UP000278746"/>
    </source>
</evidence>
<keyword evidence="6" id="KW-0029">Amino-acid transport</keyword>
<dbReference type="NCBIfam" id="TIGR01726">
    <property type="entry name" value="HEQRo_perm_3TM"/>
    <property type="match status" value="1"/>
</dbReference>
<comment type="subcellular location">
    <subcellularLocation>
        <location evidence="1 9">Cell membrane</location>
        <topology evidence="1 9">Multi-pass membrane protein</topology>
    </subcellularLocation>
</comment>
<evidence type="ECO:0000259" key="10">
    <source>
        <dbReference type="PROSITE" id="PS50928"/>
    </source>
</evidence>
<dbReference type="SUPFAM" id="SSF161098">
    <property type="entry name" value="MetI-like"/>
    <property type="match status" value="1"/>
</dbReference>
<evidence type="ECO:0000256" key="4">
    <source>
        <dbReference type="ARBA" id="ARBA00022475"/>
    </source>
</evidence>
<dbReference type="Proteomes" id="UP000278746">
    <property type="component" value="Unassembled WGS sequence"/>
</dbReference>
<feature type="transmembrane region" description="Helical" evidence="9">
    <location>
        <begin position="198"/>
        <end position="218"/>
    </location>
</feature>
<keyword evidence="5 9" id="KW-0812">Transmembrane</keyword>
<gene>
    <name evidence="11" type="ORF">EBO34_15340</name>
</gene>
<sequence length="233" mass="26699">MIDWFNQIQWEYLYDPELAWNSLPLLLKGLQITLIIALSSMVISLVLGLFLAVARMSKRWFIRWPARMYISFMRGTPLLVFLFILYYGIPVLGVQFSSAIVAAIVGISLNFAAYNAEVIRSAIMSVPRGQWESAASLQMTYWQTMRRVVIPQATRIALPPTTNIFLDIVKGTSLASVITVHELLYSARLVAGQTFDSMTMYITAALIYWAVCIVIGYFQERLEKRYNRYLTKR</sequence>
<evidence type="ECO:0000256" key="5">
    <source>
        <dbReference type="ARBA" id="ARBA00022692"/>
    </source>
</evidence>